<dbReference type="SMART" id="SM00345">
    <property type="entry name" value="HTH_GNTR"/>
    <property type="match status" value="1"/>
</dbReference>
<dbReference type="SUPFAM" id="SSF53822">
    <property type="entry name" value="Periplasmic binding protein-like I"/>
    <property type="match status" value="1"/>
</dbReference>
<dbReference type="Gene3D" id="3.40.50.2300">
    <property type="match status" value="1"/>
</dbReference>
<organism evidence="5 6">
    <name type="scientific">Thalassobellus suaedae</name>
    <dbReference type="NCBI Taxonomy" id="3074124"/>
    <lineage>
        <taxon>Bacteria</taxon>
        <taxon>Pseudomonadati</taxon>
        <taxon>Bacteroidota</taxon>
        <taxon>Flavobacteriia</taxon>
        <taxon>Flavobacteriales</taxon>
        <taxon>Flavobacteriaceae</taxon>
        <taxon>Thalassobellus</taxon>
    </lineage>
</organism>
<dbReference type="Proteomes" id="UP001302806">
    <property type="component" value="Chromosome"/>
</dbReference>
<dbReference type="InterPro" id="IPR036390">
    <property type="entry name" value="WH_DNA-bd_sf"/>
</dbReference>
<evidence type="ECO:0000313" key="6">
    <source>
        <dbReference type="Proteomes" id="UP001302806"/>
    </source>
</evidence>
<dbReference type="InterPro" id="IPR000524">
    <property type="entry name" value="Tscrpt_reg_HTH_GntR"/>
</dbReference>
<dbReference type="RefSeq" id="WP_415865613.1">
    <property type="nucleotide sequence ID" value="NZ_CP134537.1"/>
</dbReference>
<dbReference type="PROSITE" id="PS50949">
    <property type="entry name" value="HTH_GNTR"/>
    <property type="match status" value="1"/>
</dbReference>
<sequence length="348" mass="40544">MNKFMNLSFENDSVLPLYMQIANAVVNNIQKGNLNIHEKMPSINTFSKKYSVSRDTVEKAYKVLKQRKILVAKKGKGTFVNSSRIIVKTKVLFLINKPSQYKLEVYNAFTKDLGEDYLVNFEVYHCDEVLFFNLLEQNLHTYDYFVIMPHFNTSSDERQNFSETVLKLIKSISSDRLIILDNNDLKLGNQCIEIFQDFERDTFEGLNNAYFKIKKYQELILVTPKRFNYSYIDKITNACKKFCNYHEFGFKVLNEVSHNTIIGKENLFIVLEDDDLVKLLDKLNQLKLELGRDVGVIAFNETPFKRLLGISVMSTNFKLMGETAASMMLNRQKSKVKNKFCFIDRISC</sequence>
<evidence type="ECO:0000313" key="5">
    <source>
        <dbReference type="EMBL" id="WNH09087.1"/>
    </source>
</evidence>
<dbReference type="PANTHER" id="PTHR38445">
    <property type="entry name" value="HTH-TYPE TRANSCRIPTIONAL REPRESSOR YTRA"/>
    <property type="match status" value="1"/>
</dbReference>
<feature type="domain" description="HTH gntR-type" evidence="4">
    <location>
        <begin position="15"/>
        <end position="83"/>
    </location>
</feature>
<dbReference type="Gene3D" id="1.10.10.10">
    <property type="entry name" value="Winged helix-like DNA-binding domain superfamily/Winged helix DNA-binding domain"/>
    <property type="match status" value="1"/>
</dbReference>
<dbReference type="InterPro" id="IPR028082">
    <property type="entry name" value="Peripla_BP_I"/>
</dbReference>
<reference evidence="5 6" key="1">
    <citation type="submission" date="2023-09" db="EMBL/GenBank/DDBJ databases">
        <title>Thalassobella suaedae gen. nov., sp. nov., a marine bacterium of the family Flavobacteriaceae isolated from a halophyte Suaeda japonica.</title>
        <authorList>
            <person name="Lee S.Y."/>
            <person name="Hwang C.Y."/>
        </authorList>
    </citation>
    <scope>NUCLEOTIDE SEQUENCE [LARGE SCALE GENOMIC DNA]</scope>
    <source>
        <strain evidence="5 6">HL-DH14</strain>
    </source>
</reference>
<accession>A0ABY9XSZ4</accession>
<dbReference type="PANTHER" id="PTHR38445:SF9">
    <property type="entry name" value="HTH-TYPE TRANSCRIPTIONAL REPRESSOR YTRA"/>
    <property type="match status" value="1"/>
</dbReference>
<evidence type="ECO:0000259" key="4">
    <source>
        <dbReference type="PROSITE" id="PS50949"/>
    </source>
</evidence>
<dbReference type="SUPFAM" id="SSF46785">
    <property type="entry name" value="Winged helix' DNA-binding domain"/>
    <property type="match status" value="1"/>
</dbReference>
<keyword evidence="3" id="KW-0804">Transcription</keyword>
<proteinExistence type="predicted"/>
<dbReference type="CDD" id="cd07377">
    <property type="entry name" value="WHTH_GntR"/>
    <property type="match status" value="1"/>
</dbReference>
<dbReference type="Pfam" id="PF00392">
    <property type="entry name" value="GntR"/>
    <property type="match status" value="1"/>
</dbReference>
<evidence type="ECO:0000256" key="3">
    <source>
        <dbReference type="ARBA" id="ARBA00023163"/>
    </source>
</evidence>
<dbReference type="InterPro" id="IPR036388">
    <property type="entry name" value="WH-like_DNA-bd_sf"/>
</dbReference>
<evidence type="ECO:0000256" key="2">
    <source>
        <dbReference type="ARBA" id="ARBA00023125"/>
    </source>
</evidence>
<dbReference type="EMBL" id="CP134537">
    <property type="protein sequence ID" value="WNH09087.1"/>
    <property type="molecule type" value="Genomic_DNA"/>
</dbReference>
<evidence type="ECO:0000256" key="1">
    <source>
        <dbReference type="ARBA" id="ARBA00023015"/>
    </source>
</evidence>
<keyword evidence="1" id="KW-0805">Transcription regulation</keyword>
<protein>
    <submittedName>
        <fullName evidence="5">GntR family transcriptional regulator</fullName>
    </submittedName>
</protein>
<name>A0ABY9XSZ4_9FLAO</name>
<gene>
    <name evidence="5" type="ORF">RHP51_19030</name>
</gene>
<keyword evidence="2" id="KW-0238">DNA-binding</keyword>